<keyword evidence="3" id="KW-1185">Reference proteome</keyword>
<keyword evidence="1" id="KW-1133">Transmembrane helix</keyword>
<dbReference type="KEGG" id="tli:Tlie_1607"/>
<feature type="transmembrane region" description="Helical" evidence="1">
    <location>
        <begin position="97"/>
        <end position="124"/>
    </location>
</feature>
<dbReference type="EMBL" id="CP003096">
    <property type="protein sequence ID" value="AER67329.1"/>
    <property type="molecule type" value="Genomic_DNA"/>
</dbReference>
<feature type="transmembrane region" description="Helical" evidence="1">
    <location>
        <begin position="186"/>
        <end position="207"/>
    </location>
</feature>
<proteinExistence type="predicted"/>
<sequence>MIKRLGDVLARLSMKYLPDPFIFAVILTFISFILGVTITHQSVMQMVINWYKGFWSLLPFSMQMCLMVITPAALVAAPSVHKFVDKLADKPKDGKSGAFWVAMLACVSAMVHWGLSLILASIFAREVAKKLYAKGVKFSYGLLGAAAYLGQMVWHAGFSGSVQLLIATPGHFLEKEIGVIPVSQSILTPMNLFVMILTAFLPAFIIAKMAPKEEELQELDTETVKFLKEQHVTHVKKPQNPTIGDRLNHSIIVNYLICALGVAYIVYHFATKGFDLNLNIVNAIFLFLGMILHRTVASYVKAVSDSAKSVAGIILQFPFYAGIMGMIRHSGLVDVFAGWIVSFSTPRTLPMWTFITSSIVNLFVPSGGGQWAVQGPIAVKSAQMLGVDVVKVATTQAWGNCWSNMLQPFWAIALLGITGLKARDIIGYSTAVMLVVGIIYIIGSYLPVSF</sequence>
<feature type="transmembrane region" description="Helical" evidence="1">
    <location>
        <begin position="20"/>
        <end position="43"/>
    </location>
</feature>
<evidence type="ECO:0000313" key="2">
    <source>
        <dbReference type="EMBL" id="AER67329.1"/>
    </source>
</evidence>
<dbReference type="Proteomes" id="UP000005868">
    <property type="component" value="Chromosome"/>
</dbReference>
<protein>
    <submittedName>
        <fullName evidence="2">Short chain fatty acid transporter</fullName>
    </submittedName>
</protein>
<dbReference type="eggNOG" id="COG2031">
    <property type="taxonomic scope" value="Bacteria"/>
</dbReference>
<keyword evidence="1" id="KW-0472">Membrane</keyword>
<evidence type="ECO:0000256" key="1">
    <source>
        <dbReference type="SAM" id="Phobius"/>
    </source>
</evidence>
<gene>
    <name evidence="2" type="ordered locus">Tlie_1607</name>
</gene>
<organism evidence="2 3">
    <name type="scientific">Thermovirga lienii (strain ATCC BAA-1197 / DSM 17291 / Cas60314)</name>
    <dbReference type="NCBI Taxonomy" id="580340"/>
    <lineage>
        <taxon>Bacteria</taxon>
        <taxon>Thermotogati</taxon>
        <taxon>Synergistota</taxon>
        <taxon>Synergistia</taxon>
        <taxon>Synergistales</taxon>
        <taxon>Thermovirgaceae</taxon>
        <taxon>Thermovirga</taxon>
    </lineage>
</organism>
<dbReference type="OrthoDB" id="9342495at2"/>
<dbReference type="STRING" id="580340.Tlie_1607"/>
<reference evidence="3" key="1">
    <citation type="submission" date="2011-10" db="EMBL/GenBank/DDBJ databases">
        <title>The complete genome of chromosome of Thermovirga lienii DSM 17291.</title>
        <authorList>
            <consortium name="US DOE Joint Genome Institute (JGI-PGF)"/>
            <person name="Lucas S."/>
            <person name="Copeland A."/>
            <person name="Lapidus A."/>
            <person name="Glavina del Rio T."/>
            <person name="Dalin E."/>
            <person name="Tice H."/>
            <person name="Bruce D."/>
            <person name="Goodwin L."/>
            <person name="Pitluck S."/>
            <person name="Peters L."/>
            <person name="Mikhailova N."/>
            <person name="Saunders E."/>
            <person name="Kyrpides N."/>
            <person name="Mavromatis K."/>
            <person name="Ivanova N."/>
            <person name="Last F.I."/>
            <person name="Brettin T."/>
            <person name="Detter J.C."/>
            <person name="Han C."/>
            <person name="Larimer F."/>
            <person name="Land M."/>
            <person name="Hauser L."/>
            <person name="Markowitz V."/>
            <person name="Cheng J.-F."/>
            <person name="Hugenholtz P."/>
            <person name="Woyke T."/>
            <person name="Wu D."/>
            <person name="Spring S."/>
            <person name="Schroeder M."/>
            <person name="Brambilla E.-M."/>
            <person name="Klenk H.-P."/>
            <person name="Eisen J.A."/>
        </authorList>
    </citation>
    <scope>NUCLEOTIDE SEQUENCE [LARGE SCALE GENOMIC DNA]</scope>
    <source>
        <strain evidence="3">ATCC BAA-1197 / DSM 17291 / Cas60314</strain>
    </source>
</reference>
<name>G7V7S5_THELD</name>
<dbReference type="GO" id="GO:0005886">
    <property type="term" value="C:plasma membrane"/>
    <property type="evidence" value="ECO:0007669"/>
    <property type="project" value="TreeGrafter"/>
</dbReference>
<reference evidence="2 3" key="2">
    <citation type="journal article" date="2012" name="Stand. Genomic Sci.">
        <title>Genome sequence of the moderately thermophilic, amino-acid-degrading and sulfur-reducing bacterium Thermovirga lienii type strain (Cas60314(T)).</title>
        <authorList>
            <person name="Goker M."/>
            <person name="Saunders E."/>
            <person name="Lapidus A."/>
            <person name="Nolan M."/>
            <person name="Lucas S."/>
            <person name="Hammon N."/>
            <person name="Deshpande S."/>
            <person name="Cheng J.F."/>
            <person name="Han C."/>
            <person name="Tapia R."/>
            <person name="Goodwin L.A."/>
            <person name="Pitluck S."/>
            <person name="Liolios K."/>
            <person name="Mavromatis K."/>
            <person name="Pagani I."/>
            <person name="Ivanova N."/>
            <person name="Mikhailova N."/>
            <person name="Pati A."/>
            <person name="Chen A."/>
            <person name="Palaniappan K."/>
            <person name="Land M."/>
            <person name="Chang Y.J."/>
            <person name="Jeffries C.D."/>
            <person name="Brambilla E.M."/>
            <person name="Rohde M."/>
            <person name="Spring S."/>
            <person name="Detter J.C."/>
            <person name="Woyke T."/>
            <person name="Bristow J."/>
            <person name="Eisen J.A."/>
            <person name="Markowitz V."/>
            <person name="Hugenholtz P."/>
            <person name="Kyrpides N.C."/>
            <person name="Klenk H.P."/>
        </authorList>
    </citation>
    <scope>NUCLEOTIDE SEQUENCE [LARGE SCALE GENOMIC DNA]</scope>
    <source>
        <strain evidence="3">ATCC BAA-1197 / DSM 17291 / Cas60314</strain>
    </source>
</reference>
<dbReference type="InterPro" id="IPR006160">
    <property type="entry name" value="SCFA_transpt_AtoE"/>
</dbReference>
<evidence type="ECO:0000313" key="3">
    <source>
        <dbReference type="Proteomes" id="UP000005868"/>
    </source>
</evidence>
<feature type="transmembrane region" description="Helical" evidence="1">
    <location>
        <begin position="276"/>
        <end position="297"/>
    </location>
</feature>
<feature type="transmembrane region" description="Helical" evidence="1">
    <location>
        <begin position="55"/>
        <end position="77"/>
    </location>
</feature>
<dbReference type="PANTHER" id="PTHR41983">
    <property type="entry name" value="SHORT-CHAIN FATTY ACID TRANSPORTER-RELATED"/>
    <property type="match status" value="1"/>
</dbReference>
<dbReference type="Pfam" id="PF02667">
    <property type="entry name" value="SCFA_trans"/>
    <property type="match status" value="1"/>
</dbReference>
<accession>G7V7S5</accession>
<feature type="transmembrane region" description="Helical" evidence="1">
    <location>
        <begin position="309"/>
        <end position="327"/>
    </location>
</feature>
<dbReference type="PANTHER" id="PTHR41983:SF2">
    <property type="entry name" value="SHORT-CHAIN FATTY ACID TRANSPORTER-RELATED"/>
    <property type="match status" value="1"/>
</dbReference>
<dbReference type="HOGENOM" id="CLU_037744_0_0_0"/>
<feature type="transmembrane region" description="Helical" evidence="1">
    <location>
        <begin position="347"/>
        <end position="364"/>
    </location>
</feature>
<feature type="transmembrane region" description="Helical" evidence="1">
    <location>
        <begin position="145"/>
        <end position="166"/>
    </location>
</feature>
<feature type="transmembrane region" description="Helical" evidence="1">
    <location>
        <begin position="252"/>
        <end position="270"/>
    </location>
</feature>
<dbReference type="AlphaFoldDB" id="G7V7S5"/>
<feature type="transmembrane region" description="Helical" evidence="1">
    <location>
        <begin position="425"/>
        <end position="446"/>
    </location>
</feature>
<keyword evidence="1" id="KW-0812">Transmembrane</keyword>